<protein>
    <submittedName>
        <fullName evidence="2">LOC107382836-like protein</fullName>
    </submittedName>
</protein>
<evidence type="ECO:0000313" key="3">
    <source>
        <dbReference type="Proteomes" id="UP000822369"/>
    </source>
</evidence>
<dbReference type="EMBL" id="JAAVVJ010000010">
    <property type="protein sequence ID" value="KAF7213849.1"/>
    <property type="molecule type" value="Genomic_DNA"/>
</dbReference>
<dbReference type="PANTHER" id="PTHR33802">
    <property type="entry name" value="SI:CH211-161H7.5-RELATED"/>
    <property type="match status" value="1"/>
</dbReference>
<dbReference type="OMA" id="VVWRHIK"/>
<feature type="transmembrane region" description="Helical" evidence="1">
    <location>
        <begin position="258"/>
        <end position="284"/>
    </location>
</feature>
<keyword evidence="1" id="KW-0812">Transmembrane</keyword>
<evidence type="ECO:0000313" key="2">
    <source>
        <dbReference type="EMBL" id="KAF7213849.1"/>
    </source>
</evidence>
<feature type="transmembrane region" description="Helical" evidence="1">
    <location>
        <begin position="122"/>
        <end position="143"/>
    </location>
</feature>
<feature type="transmembrane region" description="Helical" evidence="1">
    <location>
        <begin position="92"/>
        <end position="116"/>
    </location>
</feature>
<reference evidence="2" key="1">
    <citation type="submission" date="2020-03" db="EMBL/GenBank/DDBJ databases">
        <title>Intra-Species Differences in Population Size shape Life History and Genome Evolution.</title>
        <authorList>
            <person name="Willemsen D."/>
            <person name="Cui R."/>
            <person name="Valenzano D.R."/>
        </authorList>
    </citation>
    <scope>NUCLEOTIDE SEQUENCE</scope>
    <source>
        <strain evidence="2">GRZ</strain>
        <tissue evidence="2">Whole</tissue>
    </source>
</reference>
<dbReference type="OrthoDB" id="5586934at2759"/>
<accession>A0A9D3BN29</accession>
<keyword evidence="1" id="KW-0472">Membrane</keyword>
<feature type="transmembrane region" description="Helical" evidence="1">
    <location>
        <begin position="12"/>
        <end position="36"/>
    </location>
</feature>
<proteinExistence type="predicted"/>
<sequence length="314" mass="35686">MEKHNYGRLAAVVVSVVVFVISLVFNGLSVVGVGPYQTTTANVSAVFDTQLTPSGWTFYIWTLIYIWLMAMVAYITVGLCRRNAYGYVYCRPAVLPYGFFFSWCLNQCFNIAWLLVWDRGMMIVALVFLILIICTNYLMIVFISHSLHIYGPWLNKYHKADLWLMRVLVQNGLMIYTTWTTIATLLNLTIVLSYHAEMSPAGAATLSYSLLTVLLIVWFVLENFVLEKYVRYIFITYPVVIWALSGNMDKNYDTASPIGNGIFIAVLLAVACVLLVTRIVLIVWRSLKQPLYKDGGHEKMEVMEIAGGQNIIFQ</sequence>
<feature type="transmembrane region" description="Helical" evidence="1">
    <location>
        <begin position="201"/>
        <end position="220"/>
    </location>
</feature>
<dbReference type="AlphaFoldDB" id="A0A9D3BN29"/>
<gene>
    <name evidence="2" type="ORF">G4P62_008194</name>
</gene>
<feature type="transmembrane region" description="Helical" evidence="1">
    <location>
        <begin position="173"/>
        <end position="195"/>
    </location>
</feature>
<keyword evidence="1" id="KW-1133">Transmembrane helix</keyword>
<organism evidence="2 3">
    <name type="scientific">Nothobranchius furzeri</name>
    <name type="common">Turquoise killifish</name>
    <dbReference type="NCBI Taxonomy" id="105023"/>
    <lineage>
        <taxon>Eukaryota</taxon>
        <taxon>Metazoa</taxon>
        <taxon>Chordata</taxon>
        <taxon>Craniata</taxon>
        <taxon>Vertebrata</taxon>
        <taxon>Euteleostomi</taxon>
        <taxon>Actinopterygii</taxon>
        <taxon>Neopterygii</taxon>
        <taxon>Teleostei</taxon>
        <taxon>Neoteleostei</taxon>
        <taxon>Acanthomorphata</taxon>
        <taxon>Ovalentaria</taxon>
        <taxon>Atherinomorphae</taxon>
        <taxon>Cyprinodontiformes</taxon>
        <taxon>Nothobranchiidae</taxon>
        <taxon>Nothobranchius</taxon>
    </lineage>
</organism>
<comment type="caution">
    <text evidence="2">The sequence shown here is derived from an EMBL/GenBank/DDBJ whole genome shotgun (WGS) entry which is preliminary data.</text>
</comment>
<evidence type="ECO:0000256" key="1">
    <source>
        <dbReference type="SAM" id="Phobius"/>
    </source>
</evidence>
<dbReference type="Proteomes" id="UP000822369">
    <property type="component" value="Chromosome 10"/>
</dbReference>
<feature type="transmembrane region" description="Helical" evidence="1">
    <location>
        <begin position="229"/>
        <end position="246"/>
    </location>
</feature>
<dbReference type="KEGG" id="nfu:107382836"/>
<name>A0A9D3BN29_NOTFU</name>
<feature type="transmembrane region" description="Helical" evidence="1">
    <location>
        <begin position="56"/>
        <end position="80"/>
    </location>
</feature>
<dbReference type="PANTHER" id="PTHR33802:SF4">
    <property type="entry name" value="SI:DKEY-29D8.3"/>
    <property type="match status" value="1"/>
</dbReference>